<gene>
    <name evidence="7" type="ORF">BRAA05T20118Z</name>
</gene>
<dbReference type="PROSITE" id="PS50103">
    <property type="entry name" value="ZF_C3H1"/>
    <property type="match status" value="1"/>
</dbReference>
<feature type="compositionally biased region" description="Basic and acidic residues" evidence="5">
    <location>
        <begin position="499"/>
        <end position="525"/>
    </location>
</feature>
<reference evidence="7" key="1">
    <citation type="submission" date="2018-11" db="EMBL/GenBank/DDBJ databases">
        <authorList>
            <consortium name="Genoscope - CEA"/>
            <person name="William W."/>
        </authorList>
    </citation>
    <scope>NUCLEOTIDE SEQUENCE</scope>
</reference>
<evidence type="ECO:0000256" key="2">
    <source>
        <dbReference type="ARBA" id="ARBA00022771"/>
    </source>
</evidence>
<dbReference type="InterPro" id="IPR000571">
    <property type="entry name" value="Znf_CCCH"/>
</dbReference>
<feature type="domain" description="C3H1-type" evidence="6">
    <location>
        <begin position="152"/>
        <end position="179"/>
    </location>
</feature>
<dbReference type="AlphaFoldDB" id="A0A3P5Z3B9"/>
<feature type="region of interest" description="Disordered" evidence="5">
    <location>
        <begin position="470"/>
        <end position="525"/>
    </location>
</feature>
<feature type="compositionally biased region" description="Basic and acidic residues" evidence="5">
    <location>
        <begin position="414"/>
        <end position="429"/>
    </location>
</feature>
<name>A0A3P5Z3B9_BRACM</name>
<dbReference type="InterPro" id="IPR052650">
    <property type="entry name" value="Zinc_finger_CCCH"/>
</dbReference>
<dbReference type="PANTHER" id="PTHR36886">
    <property type="entry name" value="PROTEIN FRIGIDA-ESSENTIAL 1"/>
    <property type="match status" value="1"/>
</dbReference>
<evidence type="ECO:0000259" key="6">
    <source>
        <dbReference type="PROSITE" id="PS50103"/>
    </source>
</evidence>
<keyword evidence="3 4" id="KW-0862">Zinc</keyword>
<dbReference type="Pfam" id="PF18345">
    <property type="entry name" value="zf_CCCH_4"/>
    <property type="match status" value="1"/>
</dbReference>
<evidence type="ECO:0000256" key="1">
    <source>
        <dbReference type="ARBA" id="ARBA00022723"/>
    </source>
</evidence>
<dbReference type="Gene3D" id="4.10.1000.10">
    <property type="entry name" value="Zinc finger, CCCH-type"/>
    <property type="match status" value="1"/>
</dbReference>
<dbReference type="InterPro" id="IPR036855">
    <property type="entry name" value="Znf_CCCH_sf"/>
</dbReference>
<evidence type="ECO:0000256" key="3">
    <source>
        <dbReference type="ARBA" id="ARBA00022833"/>
    </source>
</evidence>
<feature type="compositionally biased region" description="Polar residues" evidence="5">
    <location>
        <begin position="430"/>
        <end position="441"/>
    </location>
</feature>
<protein>
    <recommendedName>
        <fullName evidence="6">C3H1-type domain-containing protein</fullName>
    </recommendedName>
</protein>
<sequence length="707" mass="77940">MSDSDMDIDDDEVQVNVQHTIAGESRLLARPIEASNSQNDVKKHLDEQLKIINGNLQPNLSGNSGNNLFLEGEKGIILPSLRLPAPGQSYPLVNGPEQSKIINGYVQPNLSGSSGKKLMLEGEKDTVLSRYNKLNLVLRFLSLPPANGPEQKRPAYPCKFFAQGRCTKGNSCRFLHVNENMNRTSQQQVVNNMAGTSGIQSIEERRPLESKEGIRFPMLSTNGVTSLVNPPAGQRVFPFTNEMRFMPPLENMGRGSLQKCGAVFTENRPVFGNSTSSFPLRSSFVQEYGSFITSNRQTDMGSSGPAWTGSVFSSAPLNQYASPFGNFENRNDINGSEPLPMEQALSVPSVQDAEVDTTSDTKEVSSNDWEPSEPFRPSFTIPPYILPSSDALYDPFTDIENPEDRSPKAQSSTKGKDAQKKSGQQKDGDSASNDKNSSCSQNQFQETVVRKNLEAHGVVEGVATSVVDQNDASATTPSKEISSSAAVENRVVLKRSKPAGHESWHRSDGSSHQKKLKTDDMDGEVRSDAGTKVMRQFRTAVVETIKDMLKPLWREGRLSKDVHNMIVKRATEKIVSAAVQLHQVPTNSESVEKYLSMSSTRIVKLVEGYVEKYGKPQSKPSGLAPIFLHLHFYPFTNNGRRWNWSSVEEFYVCLVFASKAGESGKRKKQNNVEGTLSIILTILITNCCFSFSIHGMSQVGVLPPNRT</sequence>
<dbReference type="PANTHER" id="PTHR36886:SF3">
    <property type="entry name" value="PROTEIN FRIGIDA-ESSENTIAL 1"/>
    <property type="match status" value="1"/>
</dbReference>
<keyword evidence="2 4" id="KW-0863">Zinc-finger</keyword>
<evidence type="ECO:0000256" key="5">
    <source>
        <dbReference type="SAM" id="MobiDB-lite"/>
    </source>
</evidence>
<dbReference type="EMBL" id="LR031570">
    <property type="protein sequence ID" value="VDC70404.1"/>
    <property type="molecule type" value="Genomic_DNA"/>
</dbReference>
<keyword evidence="1 4" id="KW-0479">Metal-binding</keyword>
<dbReference type="SUPFAM" id="SSF90229">
    <property type="entry name" value="CCCH zinc finger"/>
    <property type="match status" value="1"/>
</dbReference>
<organism evidence="7">
    <name type="scientific">Brassica campestris</name>
    <name type="common">Field mustard</name>
    <dbReference type="NCBI Taxonomy" id="3711"/>
    <lineage>
        <taxon>Eukaryota</taxon>
        <taxon>Viridiplantae</taxon>
        <taxon>Streptophyta</taxon>
        <taxon>Embryophyta</taxon>
        <taxon>Tracheophyta</taxon>
        <taxon>Spermatophyta</taxon>
        <taxon>Magnoliopsida</taxon>
        <taxon>eudicotyledons</taxon>
        <taxon>Gunneridae</taxon>
        <taxon>Pentapetalae</taxon>
        <taxon>rosids</taxon>
        <taxon>malvids</taxon>
        <taxon>Brassicales</taxon>
        <taxon>Brassicaceae</taxon>
        <taxon>Brassiceae</taxon>
        <taxon>Brassica</taxon>
    </lineage>
</organism>
<evidence type="ECO:0000313" key="7">
    <source>
        <dbReference type="EMBL" id="VDC70404.1"/>
    </source>
</evidence>
<feature type="zinc finger region" description="C3H1-type" evidence="4">
    <location>
        <begin position="152"/>
        <end position="179"/>
    </location>
</feature>
<feature type="compositionally biased region" description="Polar residues" evidence="5">
    <location>
        <begin position="470"/>
        <end position="486"/>
    </location>
</feature>
<accession>A0A3P5Z3B9</accession>
<dbReference type="GO" id="GO:0008270">
    <property type="term" value="F:zinc ion binding"/>
    <property type="evidence" value="ECO:0007669"/>
    <property type="project" value="UniProtKB-KW"/>
</dbReference>
<evidence type="ECO:0000256" key="4">
    <source>
        <dbReference type="PROSITE-ProRule" id="PRU00723"/>
    </source>
</evidence>
<feature type="region of interest" description="Disordered" evidence="5">
    <location>
        <begin position="347"/>
        <end position="441"/>
    </location>
</feature>
<dbReference type="SMART" id="SM00356">
    <property type="entry name" value="ZnF_C3H1"/>
    <property type="match status" value="1"/>
</dbReference>
<proteinExistence type="predicted"/>